<feature type="non-terminal residue" evidence="1">
    <location>
        <position position="1"/>
    </location>
</feature>
<dbReference type="Proteomes" id="UP000265520">
    <property type="component" value="Unassembled WGS sequence"/>
</dbReference>
<protein>
    <submittedName>
        <fullName evidence="1">Putative RNA 3-terminal phosphate cyclase-like protein</fullName>
    </submittedName>
</protein>
<name>A0A392PY75_9FABA</name>
<reference evidence="1 2" key="1">
    <citation type="journal article" date="2018" name="Front. Plant Sci.">
        <title>Red Clover (Trifolium pratense) and Zigzag Clover (T. medium) - A Picture of Genomic Similarities and Differences.</title>
        <authorList>
            <person name="Dluhosova J."/>
            <person name="Istvanek J."/>
            <person name="Nedelnik J."/>
            <person name="Repkova J."/>
        </authorList>
    </citation>
    <scope>NUCLEOTIDE SEQUENCE [LARGE SCALE GENOMIC DNA]</scope>
    <source>
        <strain evidence="2">cv. 10/8</strain>
        <tissue evidence="1">Leaf</tissue>
    </source>
</reference>
<keyword evidence="2" id="KW-1185">Reference proteome</keyword>
<organism evidence="1 2">
    <name type="scientific">Trifolium medium</name>
    <dbReference type="NCBI Taxonomy" id="97028"/>
    <lineage>
        <taxon>Eukaryota</taxon>
        <taxon>Viridiplantae</taxon>
        <taxon>Streptophyta</taxon>
        <taxon>Embryophyta</taxon>
        <taxon>Tracheophyta</taxon>
        <taxon>Spermatophyta</taxon>
        <taxon>Magnoliopsida</taxon>
        <taxon>eudicotyledons</taxon>
        <taxon>Gunneridae</taxon>
        <taxon>Pentapetalae</taxon>
        <taxon>rosids</taxon>
        <taxon>fabids</taxon>
        <taxon>Fabales</taxon>
        <taxon>Fabaceae</taxon>
        <taxon>Papilionoideae</taxon>
        <taxon>50 kb inversion clade</taxon>
        <taxon>NPAAA clade</taxon>
        <taxon>Hologalegina</taxon>
        <taxon>IRL clade</taxon>
        <taxon>Trifolieae</taxon>
        <taxon>Trifolium</taxon>
    </lineage>
</organism>
<dbReference type="AlphaFoldDB" id="A0A392PY75"/>
<accession>A0A392PY75</accession>
<dbReference type="EMBL" id="LXQA010098593">
    <property type="protein sequence ID" value="MCI15915.1"/>
    <property type="molecule type" value="Genomic_DNA"/>
</dbReference>
<sequence>STRYGILHISVDTAASHGRKIAGTVLPDGGKKYLMPPEDLSERITNDLLGEIAQSGVVDSTHQVS</sequence>
<evidence type="ECO:0000313" key="1">
    <source>
        <dbReference type="EMBL" id="MCI15915.1"/>
    </source>
</evidence>
<comment type="caution">
    <text evidence="1">The sequence shown here is derived from an EMBL/GenBank/DDBJ whole genome shotgun (WGS) entry which is preliminary data.</text>
</comment>
<proteinExistence type="predicted"/>
<evidence type="ECO:0000313" key="2">
    <source>
        <dbReference type="Proteomes" id="UP000265520"/>
    </source>
</evidence>